<sequence>MRFHALTPFVFFLDFCRPGDVGGLRSGEIGTFGSFGSISAFSTFGPIGFGSISTLSALTLSTFPPLNSLRSLRSLAPVLSLALIPVGGARADAVQDFRDLETVCRGAVEVVERGLNSTGVNATALSTPDLLGNFTGSIIASKIHLQENMTTYINNQPLPLDEQYLNYTSCIPTLSSRLISRGTRYHDEANSPVFNALQDLARAIPSLGTALRDANITSREAMVRTLRAGSTVVDAQSAWDRELNYPGSVGGSGGNGNGGRRRVRRSGGVVV</sequence>
<gene>
    <name evidence="2" type="ORF">K402DRAFT_373151</name>
</gene>
<dbReference type="OrthoDB" id="3860394at2759"/>
<feature type="compositionally biased region" description="Gly residues" evidence="1">
    <location>
        <begin position="248"/>
        <end position="258"/>
    </location>
</feature>
<feature type="region of interest" description="Disordered" evidence="1">
    <location>
        <begin position="246"/>
        <end position="271"/>
    </location>
</feature>
<dbReference type="AlphaFoldDB" id="A0A6G1H6N1"/>
<protein>
    <submittedName>
        <fullName evidence="2">Uncharacterized protein</fullName>
    </submittedName>
</protein>
<organism evidence="2 3">
    <name type="scientific">Aulographum hederae CBS 113979</name>
    <dbReference type="NCBI Taxonomy" id="1176131"/>
    <lineage>
        <taxon>Eukaryota</taxon>
        <taxon>Fungi</taxon>
        <taxon>Dikarya</taxon>
        <taxon>Ascomycota</taxon>
        <taxon>Pezizomycotina</taxon>
        <taxon>Dothideomycetes</taxon>
        <taxon>Pleosporomycetidae</taxon>
        <taxon>Aulographales</taxon>
        <taxon>Aulographaceae</taxon>
    </lineage>
</organism>
<dbReference type="EMBL" id="ML977147">
    <property type="protein sequence ID" value="KAF1988815.1"/>
    <property type="molecule type" value="Genomic_DNA"/>
</dbReference>
<dbReference type="Proteomes" id="UP000800041">
    <property type="component" value="Unassembled WGS sequence"/>
</dbReference>
<name>A0A6G1H6N1_9PEZI</name>
<proteinExistence type="predicted"/>
<reference evidence="2" key="1">
    <citation type="journal article" date="2020" name="Stud. Mycol.">
        <title>101 Dothideomycetes genomes: a test case for predicting lifestyles and emergence of pathogens.</title>
        <authorList>
            <person name="Haridas S."/>
            <person name="Albert R."/>
            <person name="Binder M."/>
            <person name="Bloem J."/>
            <person name="Labutti K."/>
            <person name="Salamov A."/>
            <person name="Andreopoulos B."/>
            <person name="Baker S."/>
            <person name="Barry K."/>
            <person name="Bills G."/>
            <person name="Bluhm B."/>
            <person name="Cannon C."/>
            <person name="Castanera R."/>
            <person name="Culley D."/>
            <person name="Daum C."/>
            <person name="Ezra D."/>
            <person name="Gonzalez J."/>
            <person name="Henrissat B."/>
            <person name="Kuo A."/>
            <person name="Liang C."/>
            <person name="Lipzen A."/>
            <person name="Lutzoni F."/>
            <person name="Magnuson J."/>
            <person name="Mondo S."/>
            <person name="Nolan M."/>
            <person name="Ohm R."/>
            <person name="Pangilinan J."/>
            <person name="Park H.-J."/>
            <person name="Ramirez L."/>
            <person name="Alfaro M."/>
            <person name="Sun H."/>
            <person name="Tritt A."/>
            <person name="Yoshinaga Y."/>
            <person name="Zwiers L.-H."/>
            <person name="Turgeon B."/>
            <person name="Goodwin S."/>
            <person name="Spatafora J."/>
            <person name="Crous P."/>
            <person name="Grigoriev I."/>
        </authorList>
    </citation>
    <scope>NUCLEOTIDE SEQUENCE</scope>
    <source>
        <strain evidence="2">CBS 113979</strain>
    </source>
</reference>
<evidence type="ECO:0000313" key="3">
    <source>
        <dbReference type="Proteomes" id="UP000800041"/>
    </source>
</evidence>
<accession>A0A6G1H6N1</accession>
<keyword evidence="3" id="KW-1185">Reference proteome</keyword>
<evidence type="ECO:0000313" key="2">
    <source>
        <dbReference type="EMBL" id="KAF1988815.1"/>
    </source>
</evidence>
<evidence type="ECO:0000256" key="1">
    <source>
        <dbReference type="SAM" id="MobiDB-lite"/>
    </source>
</evidence>